<name>A0A382X4W6_9ZZZZ</name>
<protein>
    <submittedName>
        <fullName evidence="1">Uncharacterized protein</fullName>
    </submittedName>
</protein>
<proteinExistence type="predicted"/>
<dbReference type="EMBL" id="UINC01164502">
    <property type="protein sequence ID" value="SVD65388.1"/>
    <property type="molecule type" value="Genomic_DNA"/>
</dbReference>
<sequence length="54" mass="6039">MKKIVKKIINSLGFELTRHYKKEFDIIGMKFLVDPCSVGCTPQGELTGKAAIKL</sequence>
<gene>
    <name evidence="1" type="ORF">METZ01_LOCUS418242</name>
</gene>
<feature type="non-terminal residue" evidence="1">
    <location>
        <position position="54"/>
    </location>
</feature>
<accession>A0A382X4W6</accession>
<reference evidence="1" key="1">
    <citation type="submission" date="2018-05" db="EMBL/GenBank/DDBJ databases">
        <authorList>
            <person name="Lanie J.A."/>
            <person name="Ng W.-L."/>
            <person name="Kazmierczak K.M."/>
            <person name="Andrzejewski T.M."/>
            <person name="Davidsen T.M."/>
            <person name="Wayne K.J."/>
            <person name="Tettelin H."/>
            <person name="Glass J.I."/>
            <person name="Rusch D."/>
            <person name="Podicherti R."/>
            <person name="Tsui H.-C.T."/>
            <person name="Winkler M.E."/>
        </authorList>
    </citation>
    <scope>NUCLEOTIDE SEQUENCE</scope>
</reference>
<feature type="non-terminal residue" evidence="1">
    <location>
        <position position="1"/>
    </location>
</feature>
<organism evidence="1">
    <name type="scientific">marine metagenome</name>
    <dbReference type="NCBI Taxonomy" id="408172"/>
    <lineage>
        <taxon>unclassified sequences</taxon>
        <taxon>metagenomes</taxon>
        <taxon>ecological metagenomes</taxon>
    </lineage>
</organism>
<evidence type="ECO:0000313" key="1">
    <source>
        <dbReference type="EMBL" id="SVD65388.1"/>
    </source>
</evidence>
<dbReference type="AlphaFoldDB" id="A0A382X4W6"/>